<dbReference type="UniPathway" id="UPA00222"/>
<proteinExistence type="predicted"/>
<dbReference type="InterPro" id="IPR016439">
    <property type="entry name" value="Lag1/Lac1-like"/>
</dbReference>
<evidence type="ECO:0000256" key="4">
    <source>
        <dbReference type="ARBA" id="ARBA00022692"/>
    </source>
</evidence>
<evidence type="ECO:0000256" key="2">
    <source>
        <dbReference type="ARBA" id="ARBA00004760"/>
    </source>
</evidence>
<reference evidence="10 11" key="1">
    <citation type="submission" date="2020-06" db="EMBL/GenBank/DDBJ databases">
        <authorList>
            <person name="Li R."/>
            <person name="Bekaert M."/>
        </authorList>
    </citation>
    <scope>NUCLEOTIDE SEQUENCE [LARGE SCALE GENOMIC DNA]</scope>
    <source>
        <strain evidence="11">wild</strain>
    </source>
</reference>
<dbReference type="PANTHER" id="PTHR12560">
    <property type="entry name" value="LONGEVITY ASSURANCE FACTOR 1 LAG1"/>
    <property type="match status" value="1"/>
</dbReference>
<dbReference type="GO" id="GO:0046513">
    <property type="term" value="P:ceramide biosynthetic process"/>
    <property type="evidence" value="ECO:0007669"/>
    <property type="project" value="InterPro"/>
</dbReference>
<feature type="transmembrane region" description="Helical" evidence="8">
    <location>
        <begin position="22"/>
        <end position="41"/>
    </location>
</feature>
<dbReference type="AlphaFoldDB" id="A0A6J8EQ62"/>
<comment type="subcellular location">
    <subcellularLocation>
        <location evidence="1">Membrane</location>
        <topology evidence="1">Multi-pass membrane protein</topology>
    </subcellularLocation>
</comment>
<gene>
    <name evidence="10" type="ORF">MCOR_54592</name>
</gene>
<dbReference type="EC" id="2.3.1.291" evidence="10"/>
<dbReference type="SMART" id="SM00724">
    <property type="entry name" value="TLC"/>
    <property type="match status" value="1"/>
</dbReference>
<keyword evidence="11" id="KW-1185">Reference proteome</keyword>
<name>A0A6J8EQ62_MYTCO</name>
<keyword evidence="6 7" id="KW-0472">Membrane</keyword>
<keyword evidence="10" id="KW-0808">Transferase</keyword>
<dbReference type="PROSITE" id="PS50922">
    <property type="entry name" value="TLC"/>
    <property type="match status" value="1"/>
</dbReference>
<evidence type="ECO:0000313" key="10">
    <source>
        <dbReference type="EMBL" id="CAC5422547.1"/>
    </source>
</evidence>
<evidence type="ECO:0000256" key="1">
    <source>
        <dbReference type="ARBA" id="ARBA00004141"/>
    </source>
</evidence>
<dbReference type="GO" id="GO:0016020">
    <property type="term" value="C:membrane"/>
    <property type="evidence" value="ECO:0007669"/>
    <property type="project" value="UniProtKB-SubCell"/>
</dbReference>
<dbReference type="OrthoDB" id="537032at2759"/>
<feature type="transmembrane region" description="Helical" evidence="8">
    <location>
        <begin position="114"/>
        <end position="132"/>
    </location>
</feature>
<comment type="pathway">
    <text evidence="3">Sphingolipid metabolism.</text>
</comment>
<sequence>MVCRFYLFNWKGYPYHDFWEMFFHHLATIFLLTFSWSLNFTRVGTLVLVIHDAVDFWLEGAKCAKYAGFQKICDAGFAIMGIVWFVTRLVIYPLKVLKTSWFECKSIVGIYPSLYVFNAMLLVLLILHVYWFKLIVIVAYRAICKSDEVSQYPTNNNPQYTLTSRYDVVGQLGEIESNKPSYLFQHLN</sequence>
<feature type="transmembrane region" description="Helical" evidence="8">
    <location>
        <begin position="75"/>
        <end position="94"/>
    </location>
</feature>
<dbReference type="PANTHER" id="PTHR12560:SF0">
    <property type="entry name" value="LD18904P"/>
    <property type="match status" value="1"/>
</dbReference>
<evidence type="ECO:0000256" key="7">
    <source>
        <dbReference type="PROSITE-ProRule" id="PRU00205"/>
    </source>
</evidence>
<evidence type="ECO:0000256" key="3">
    <source>
        <dbReference type="ARBA" id="ARBA00004991"/>
    </source>
</evidence>
<accession>A0A6J8EQ62</accession>
<organism evidence="10 11">
    <name type="scientific">Mytilus coruscus</name>
    <name type="common">Sea mussel</name>
    <dbReference type="NCBI Taxonomy" id="42192"/>
    <lineage>
        <taxon>Eukaryota</taxon>
        <taxon>Metazoa</taxon>
        <taxon>Spiralia</taxon>
        <taxon>Lophotrochozoa</taxon>
        <taxon>Mollusca</taxon>
        <taxon>Bivalvia</taxon>
        <taxon>Autobranchia</taxon>
        <taxon>Pteriomorphia</taxon>
        <taxon>Mytilida</taxon>
        <taxon>Mytiloidea</taxon>
        <taxon>Mytilidae</taxon>
        <taxon>Mytilinae</taxon>
        <taxon>Mytilus</taxon>
    </lineage>
</organism>
<keyword evidence="5 8" id="KW-1133">Transmembrane helix</keyword>
<evidence type="ECO:0000256" key="8">
    <source>
        <dbReference type="SAM" id="Phobius"/>
    </source>
</evidence>
<dbReference type="Pfam" id="PF03798">
    <property type="entry name" value="TRAM_LAG1_CLN8"/>
    <property type="match status" value="1"/>
</dbReference>
<evidence type="ECO:0000313" key="11">
    <source>
        <dbReference type="Proteomes" id="UP000507470"/>
    </source>
</evidence>
<protein>
    <submittedName>
        <fullName evidence="10">CERS5_6</fullName>
        <ecNumber evidence="10">2.3.1.291</ecNumber>
    </submittedName>
</protein>
<evidence type="ECO:0000256" key="6">
    <source>
        <dbReference type="ARBA" id="ARBA00023136"/>
    </source>
</evidence>
<evidence type="ECO:0000256" key="5">
    <source>
        <dbReference type="ARBA" id="ARBA00022989"/>
    </source>
</evidence>
<keyword evidence="10" id="KW-0012">Acyltransferase</keyword>
<keyword evidence="4 7" id="KW-0812">Transmembrane</keyword>
<dbReference type="EMBL" id="CACVKT020009631">
    <property type="protein sequence ID" value="CAC5422547.1"/>
    <property type="molecule type" value="Genomic_DNA"/>
</dbReference>
<feature type="domain" description="TLC" evidence="9">
    <location>
        <begin position="1"/>
        <end position="144"/>
    </location>
</feature>
<dbReference type="GO" id="GO:0050291">
    <property type="term" value="F:sphingosine N-acyltransferase activity"/>
    <property type="evidence" value="ECO:0007669"/>
    <property type="project" value="InterPro"/>
</dbReference>
<comment type="pathway">
    <text evidence="2">Lipid metabolism; sphingolipid metabolism.</text>
</comment>
<dbReference type="InterPro" id="IPR006634">
    <property type="entry name" value="TLC-dom"/>
</dbReference>
<evidence type="ECO:0000259" key="9">
    <source>
        <dbReference type="PROSITE" id="PS50922"/>
    </source>
</evidence>
<dbReference type="Proteomes" id="UP000507470">
    <property type="component" value="Unassembled WGS sequence"/>
</dbReference>